<keyword evidence="10" id="KW-1185">Reference proteome</keyword>
<dbReference type="InterPro" id="IPR013325">
    <property type="entry name" value="RNA_pol_sigma_r2"/>
</dbReference>
<dbReference type="InterPro" id="IPR007624">
    <property type="entry name" value="RNA_pol_sigma70_r3"/>
</dbReference>
<comment type="caution">
    <text evidence="9">The sequence shown here is derived from an EMBL/GenBank/DDBJ whole genome shotgun (WGS) entry which is preliminary data.</text>
</comment>
<dbReference type="InterPro" id="IPR036388">
    <property type="entry name" value="WH-like_DNA-bd_sf"/>
</dbReference>
<dbReference type="CDD" id="cd06171">
    <property type="entry name" value="Sigma70_r4"/>
    <property type="match status" value="1"/>
</dbReference>
<protein>
    <submittedName>
        <fullName evidence="9">Sigma-70 family RNA polymerase sigma factor</fullName>
    </submittedName>
</protein>
<evidence type="ECO:0000313" key="9">
    <source>
        <dbReference type="EMBL" id="MBT1707249.1"/>
    </source>
</evidence>
<keyword evidence="4" id="KW-0804">Transcription</keyword>
<dbReference type="Gene3D" id="1.10.601.10">
    <property type="entry name" value="RNA Polymerase Primary Sigma Factor"/>
    <property type="match status" value="1"/>
</dbReference>
<feature type="domain" description="RNA polymerase sigma-70 region 4" evidence="8">
    <location>
        <begin position="222"/>
        <end position="274"/>
    </location>
</feature>
<organism evidence="9 10">
    <name type="scientific">Dawidia cretensis</name>
    <dbReference type="NCBI Taxonomy" id="2782350"/>
    <lineage>
        <taxon>Bacteria</taxon>
        <taxon>Pseudomonadati</taxon>
        <taxon>Bacteroidota</taxon>
        <taxon>Cytophagia</taxon>
        <taxon>Cytophagales</taxon>
        <taxon>Chryseotaleaceae</taxon>
        <taxon>Dawidia</taxon>
    </lineage>
</organism>
<dbReference type="PRINTS" id="PR00046">
    <property type="entry name" value="SIGMA70FCT"/>
</dbReference>
<dbReference type="GO" id="GO:0006352">
    <property type="term" value="P:DNA-templated transcription initiation"/>
    <property type="evidence" value="ECO:0007669"/>
    <property type="project" value="InterPro"/>
</dbReference>
<evidence type="ECO:0000256" key="3">
    <source>
        <dbReference type="ARBA" id="ARBA00023125"/>
    </source>
</evidence>
<feature type="domain" description="RNA polymerase sigma-70 region 1.2" evidence="5">
    <location>
        <begin position="17"/>
        <end position="47"/>
    </location>
</feature>
<dbReference type="NCBIfam" id="TIGR02937">
    <property type="entry name" value="sigma70-ECF"/>
    <property type="match status" value="1"/>
</dbReference>
<dbReference type="Proteomes" id="UP001319080">
    <property type="component" value="Unassembled WGS sequence"/>
</dbReference>
<dbReference type="SUPFAM" id="SSF88659">
    <property type="entry name" value="Sigma3 and sigma4 domains of RNA polymerase sigma factors"/>
    <property type="match status" value="2"/>
</dbReference>
<dbReference type="InterPro" id="IPR013324">
    <property type="entry name" value="RNA_pol_sigma_r3/r4-like"/>
</dbReference>
<dbReference type="InterPro" id="IPR000943">
    <property type="entry name" value="RNA_pol_sigma70"/>
</dbReference>
<dbReference type="InterPro" id="IPR009042">
    <property type="entry name" value="RNA_pol_sigma70_r1_2"/>
</dbReference>
<accession>A0AAP2GNJ8</accession>
<evidence type="ECO:0000256" key="2">
    <source>
        <dbReference type="ARBA" id="ARBA00023082"/>
    </source>
</evidence>
<evidence type="ECO:0000256" key="4">
    <source>
        <dbReference type="ARBA" id="ARBA00023163"/>
    </source>
</evidence>
<evidence type="ECO:0000313" key="10">
    <source>
        <dbReference type="Proteomes" id="UP001319080"/>
    </source>
</evidence>
<gene>
    <name evidence="9" type="ORF">KK062_03405</name>
</gene>
<feature type="domain" description="RNA polymerase sigma-70 region 2" evidence="7">
    <location>
        <begin position="55"/>
        <end position="123"/>
    </location>
</feature>
<sequence>MKQLKISKQITNRESQSLDRYLSEIGKIVLVTMDEEVELAKRIREGDAVALAKLTRANLRFVVSVAKQYQNRGLALNDLINEGNVGLIQAAVRFDETRGFKFISYAVWWIRQAIISALASQARIVRLPLNRVGSMIKLLRVQAELEQRLQREPSNNEIAETLNVPVDTVDDTLRISQKSVSADAPVLNTDDLSLIDTLPDATSSAPDASLMSAALRDEIRLALSVLTAREGEVLTLFYGLNDQQALTLSEIGERFSITRERVRQIKDHATQRLQRSRQAQQLRTYLG</sequence>
<dbReference type="Pfam" id="PF00140">
    <property type="entry name" value="Sigma70_r1_2"/>
    <property type="match status" value="1"/>
</dbReference>
<dbReference type="Pfam" id="PF04545">
    <property type="entry name" value="Sigma70_r4"/>
    <property type="match status" value="1"/>
</dbReference>
<name>A0AAP2GNJ8_9BACT</name>
<dbReference type="SUPFAM" id="SSF88946">
    <property type="entry name" value="Sigma2 domain of RNA polymerase sigma factors"/>
    <property type="match status" value="1"/>
</dbReference>
<evidence type="ECO:0000259" key="7">
    <source>
        <dbReference type="Pfam" id="PF04542"/>
    </source>
</evidence>
<keyword evidence="3" id="KW-0238">DNA-binding</keyword>
<dbReference type="GO" id="GO:0016987">
    <property type="term" value="F:sigma factor activity"/>
    <property type="evidence" value="ECO:0007669"/>
    <property type="project" value="UniProtKB-KW"/>
</dbReference>
<dbReference type="GO" id="GO:0003677">
    <property type="term" value="F:DNA binding"/>
    <property type="evidence" value="ECO:0007669"/>
    <property type="project" value="UniProtKB-KW"/>
</dbReference>
<reference evidence="9 10" key="1">
    <citation type="submission" date="2021-05" db="EMBL/GenBank/DDBJ databases">
        <title>A Polyphasic approach of four new species of the genus Ohtaekwangia: Ohtaekwangia histidinii sp. nov., Ohtaekwangia cretensis sp. nov., Ohtaekwangia indiensis sp. nov., Ohtaekwangia reichenbachii sp. nov. from diverse environment.</title>
        <authorList>
            <person name="Octaviana S."/>
        </authorList>
    </citation>
    <scope>NUCLEOTIDE SEQUENCE [LARGE SCALE GENOMIC DNA]</scope>
    <source>
        <strain evidence="9 10">PWU5</strain>
    </source>
</reference>
<dbReference type="PANTHER" id="PTHR30603">
    <property type="entry name" value="RNA POLYMERASE SIGMA FACTOR RPO"/>
    <property type="match status" value="1"/>
</dbReference>
<evidence type="ECO:0000259" key="8">
    <source>
        <dbReference type="Pfam" id="PF04545"/>
    </source>
</evidence>
<evidence type="ECO:0000256" key="1">
    <source>
        <dbReference type="ARBA" id="ARBA00023015"/>
    </source>
</evidence>
<feature type="domain" description="RNA polymerase sigma-70 region 3" evidence="6">
    <location>
        <begin position="137"/>
        <end position="206"/>
    </location>
</feature>
<dbReference type="Pfam" id="PF04539">
    <property type="entry name" value="Sigma70_r3"/>
    <property type="match status" value="1"/>
</dbReference>
<dbReference type="RefSeq" id="WP_254082824.1">
    <property type="nucleotide sequence ID" value="NZ_JAHESE010000001.1"/>
</dbReference>
<keyword evidence="1" id="KW-0805">Transcription regulation</keyword>
<proteinExistence type="predicted"/>
<evidence type="ECO:0000259" key="5">
    <source>
        <dbReference type="Pfam" id="PF00140"/>
    </source>
</evidence>
<dbReference type="Pfam" id="PF04542">
    <property type="entry name" value="Sigma70_r2"/>
    <property type="match status" value="1"/>
</dbReference>
<dbReference type="PANTHER" id="PTHR30603:SF47">
    <property type="entry name" value="RNA POLYMERASE SIGMA FACTOR SIGD, CHLOROPLASTIC"/>
    <property type="match status" value="1"/>
</dbReference>
<dbReference type="InterPro" id="IPR007630">
    <property type="entry name" value="RNA_pol_sigma70_r4"/>
</dbReference>
<dbReference type="InterPro" id="IPR007627">
    <property type="entry name" value="RNA_pol_sigma70_r2"/>
</dbReference>
<evidence type="ECO:0000259" key="6">
    <source>
        <dbReference type="Pfam" id="PF04539"/>
    </source>
</evidence>
<dbReference type="AlphaFoldDB" id="A0AAP2GNJ8"/>
<dbReference type="InterPro" id="IPR014284">
    <property type="entry name" value="RNA_pol_sigma-70_dom"/>
</dbReference>
<dbReference type="InterPro" id="IPR050239">
    <property type="entry name" value="Sigma-70_RNA_pol_init_factors"/>
</dbReference>
<keyword evidence="2" id="KW-0731">Sigma factor</keyword>
<dbReference type="PIRSF" id="PIRSF000770">
    <property type="entry name" value="RNA_pol_sigma-SigE/K"/>
    <property type="match status" value="1"/>
</dbReference>
<dbReference type="EMBL" id="JAHESE010000001">
    <property type="protein sequence ID" value="MBT1707249.1"/>
    <property type="molecule type" value="Genomic_DNA"/>
</dbReference>
<dbReference type="Gene3D" id="1.10.10.10">
    <property type="entry name" value="Winged helix-like DNA-binding domain superfamily/Winged helix DNA-binding domain"/>
    <property type="match status" value="2"/>
</dbReference>